<reference evidence="2 3" key="1">
    <citation type="submission" date="2019-05" db="EMBL/GenBank/DDBJ databases">
        <title>Another draft genome of Portunus trituberculatus and its Hox gene families provides insights of decapod evolution.</title>
        <authorList>
            <person name="Jeong J.-H."/>
            <person name="Song I."/>
            <person name="Kim S."/>
            <person name="Choi T."/>
            <person name="Kim D."/>
            <person name="Ryu S."/>
            <person name="Kim W."/>
        </authorList>
    </citation>
    <scope>NUCLEOTIDE SEQUENCE [LARGE SCALE GENOMIC DNA]</scope>
    <source>
        <tissue evidence="2">Muscle</tissue>
    </source>
</reference>
<dbReference type="AlphaFoldDB" id="A0A5B7GUY7"/>
<dbReference type="Proteomes" id="UP000324222">
    <property type="component" value="Unassembled WGS sequence"/>
</dbReference>
<protein>
    <submittedName>
        <fullName evidence="2">Uncharacterized protein</fullName>
    </submittedName>
</protein>
<gene>
    <name evidence="2" type="ORF">E2C01_055498</name>
</gene>
<evidence type="ECO:0000256" key="1">
    <source>
        <dbReference type="SAM" id="Phobius"/>
    </source>
</evidence>
<keyword evidence="3" id="KW-1185">Reference proteome</keyword>
<comment type="caution">
    <text evidence="2">The sequence shown here is derived from an EMBL/GenBank/DDBJ whole genome shotgun (WGS) entry which is preliminary data.</text>
</comment>
<keyword evidence="1" id="KW-0472">Membrane</keyword>
<proteinExistence type="predicted"/>
<organism evidence="2 3">
    <name type="scientific">Portunus trituberculatus</name>
    <name type="common">Swimming crab</name>
    <name type="synonym">Neptunus trituberculatus</name>
    <dbReference type="NCBI Taxonomy" id="210409"/>
    <lineage>
        <taxon>Eukaryota</taxon>
        <taxon>Metazoa</taxon>
        <taxon>Ecdysozoa</taxon>
        <taxon>Arthropoda</taxon>
        <taxon>Crustacea</taxon>
        <taxon>Multicrustacea</taxon>
        <taxon>Malacostraca</taxon>
        <taxon>Eumalacostraca</taxon>
        <taxon>Eucarida</taxon>
        <taxon>Decapoda</taxon>
        <taxon>Pleocyemata</taxon>
        <taxon>Brachyura</taxon>
        <taxon>Eubrachyura</taxon>
        <taxon>Portunoidea</taxon>
        <taxon>Portunidae</taxon>
        <taxon>Portuninae</taxon>
        <taxon>Portunus</taxon>
    </lineage>
</organism>
<keyword evidence="1" id="KW-0812">Transmembrane</keyword>
<name>A0A5B7GUY7_PORTR</name>
<sequence length="79" mass="8571">MVVVVVVVVMVVMMVVVVVVVVMVVMMVVSHHSLPFSHVHFLIPPDSLRGSPFLTVMKDKHSKGHDVNNIMSAPNVIGA</sequence>
<evidence type="ECO:0000313" key="2">
    <source>
        <dbReference type="EMBL" id="MPC61426.1"/>
    </source>
</evidence>
<evidence type="ECO:0000313" key="3">
    <source>
        <dbReference type="Proteomes" id="UP000324222"/>
    </source>
</evidence>
<accession>A0A5B7GUY7</accession>
<dbReference type="EMBL" id="VSRR010018533">
    <property type="protein sequence ID" value="MPC61426.1"/>
    <property type="molecule type" value="Genomic_DNA"/>
</dbReference>
<feature type="transmembrane region" description="Helical" evidence="1">
    <location>
        <begin position="6"/>
        <end position="29"/>
    </location>
</feature>
<keyword evidence="1" id="KW-1133">Transmembrane helix</keyword>